<dbReference type="OrthoDB" id="17255at2759"/>
<dbReference type="Pfam" id="PF03476">
    <property type="entry name" value="MOSC_N"/>
    <property type="match status" value="1"/>
</dbReference>
<protein>
    <recommendedName>
        <fullName evidence="1">MOSC domain-containing protein</fullName>
    </recommendedName>
</protein>
<evidence type="ECO:0000313" key="3">
    <source>
        <dbReference type="Proteomes" id="UP001151582"/>
    </source>
</evidence>
<sequence>MGAPESVVVVSQLYLYPVKSCGGVAAPQALVTKYGFLHDRFWVITDDEYKFITQREESRLVLIQPRIVDTDEAAALGELRPFLGLTIKGDPIVPELRVALYPTNQELQKLKQCSVKVWATHGNGYDLGDEVATWLSAFLGRPARMVRRATTNMRPMCVNAPSVAVVEEPAQSAYADDAPMSIVSEASLADVNAKRTTPVDIRHFRPNIVVTGCSPFAEETWTEVLVQPGPNHAASPTRILVTSRCTRCTMVNNNPDTGIPLTDQPPLKTLMSYRRVDPGAKYQGCFSMNCAPATLGQTLAVGDTVQIVATGKHHRKKVVPQQAHPL</sequence>
<name>A0A9W8B1Q4_9FUNG</name>
<dbReference type="AlphaFoldDB" id="A0A9W8B1Q4"/>
<dbReference type="GO" id="GO:0030151">
    <property type="term" value="F:molybdenum ion binding"/>
    <property type="evidence" value="ECO:0007669"/>
    <property type="project" value="InterPro"/>
</dbReference>
<dbReference type="Pfam" id="PF03473">
    <property type="entry name" value="MOSC"/>
    <property type="match status" value="1"/>
</dbReference>
<accession>A0A9W8B1Q4</accession>
<dbReference type="InterPro" id="IPR011037">
    <property type="entry name" value="Pyrv_Knase-like_insert_dom_sf"/>
</dbReference>
<dbReference type="EMBL" id="JANBQB010000379">
    <property type="protein sequence ID" value="KAJ1977025.1"/>
    <property type="molecule type" value="Genomic_DNA"/>
</dbReference>
<dbReference type="GO" id="GO:0003824">
    <property type="term" value="F:catalytic activity"/>
    <property type="evidence" value="ECO:0007669"/>
    <property type="project" value="InterPro"/>
</dbReference>
<dbReference type="GO" id="GO:0030170">
    <property type="term" value="F:pyridoxal phosphate binding"/>
    <property type="evidence" value="ECO:0007669"/>
    <property type="project" value="InterPro"/>
</dbReference>
<dbReference type="PANTHER" id="PTHR14237:SF19">
    <property type="entry name" value="MITOCHONDRIAL AMIDOXIME REDUCING COMPONENT 1"/>
    <property type="match status" value="1"/>
</dbReference>
<reference evidence="2" key="1">
    <citation type="submission" date="2022-07" db="EMBL/GenBank/DDBJ databases">
        <title>Phylogenomic reconstructions and comparative analyses of Kickxellomycotina fungi.</title>
        <authorList>
            <person name="Reynolds N.K."/>
            <person name="Stajich J.E."/>
            <person name="Barry K."/>
            <person name="Grigoriev I.V."/>
            <person name="Crous P."/>
            <person name="Smith M.E."/>
        </authorList>
    </citation>
    <scope>NUCLEOTIDE SEQUENCE</scope>
    <source>
        <strain evidence="2">RSA 567</strain>
    </source>
</reference>
<dbReference type="SUPFAM" id="SSF50800">
    <property type="entry name" value="PK beta-barrel domain-like"/>
    <property type="match status" value="1"/>
</dbReference>
<keyword evidence="3" id="KW-1185">Reference proteome</keyword>
<feature type="domain" description="MOSC" evidence="1">
    <location>
        <begin position="143"/>
        <end position="308"/>
    </location>
</feature>
<gene>
    <name evidence="2" type="ORF">H4R34_003752</name>
</gene>
<dbReference type="PANTHER" id="PTHR14237">
    <property type="entry name" value="MOLYBDOPTERIN COFACTOR SULFURASE MOSC"/>
    <property type="match status" value="1"/>
</dbReference>
<dbReference type="Proteomes" id="UP001151582">
    <property type="component" value="Unassembled WGS sequence"/>
</dbReference>
<comment type="caution">
    <text evidence="2">The sequence shown here is derived from an EMBL/GenBank/DDBJ whole genome shotgun (WGS) entry which is preliminary data.</text>
</comment>
<dbReference type="PROSITE" id="PS51340">
    <property type="entry name" value="MOSC"/>
    <property type="match status" value="1"/>
</dbReference>
<proteinExistence type="predicted"/>
<evidence type="ECO:0000259" key="1">
    <source>
        <dbReference type="PROSITE" id="PS51340"/>
    </source>
</evidence>
<evidence type="ECO:0000313" key="2">
    <source>
        <dbReference type="EMBL" id="KAJ1977025.1"/>
    </source>
</evidence>
<dbReference type="SUPFAM" id="SSF141673">
    <property type="entry name" value="MOSC N-terminal domain-like"/>
    <property type="match status" value="1"/>
</dbReference>
<organism evidence="2 3">
    <name type="scientific">Dimargaris verticillata</name>
    <dbReference type="NCBI Taxonomy" id="2761393"/>
    <lineage>
        <taxon>Eukaryota</taxon>
        <taxon>Fungi</taxon>
        <taxon>Fungi incertae sedis</taxon>
        <taxon>Zoopagomycota</taxon>
        <taxon>Kickxellomycotina</taxon>
        <taxon>Dimargaritomycetes</taxon>
        <taxon>Dimargaritales</taxon>
        <taxon>Dimargaritaceae</taxon>
        <taxon>Dimargaris</taxon>
    </lineage>
</organism>
<dbReference type="InterPro" id="IPR005302">
    <property type="entry name" value="MoCF_Sase_C"/>
</dbReference>
<dbReference type="InterPro" id="IPR005303">
    <property type="entry name" value="MOCOS_middle"/>
</dbReference>